<comment type="caution">
    <text evidence="1">The sequence shown here is derived from an EMBL/GenBank/DDBJ whole genome shotgun (WGS) entry which is preliminary data.</text>
</comment>
<dbReference type="RefSeq" id="WP_341415456.1">
    <property type="nucleotide sequence ID" value="NZ_JBBPCC010000005.1"/>
</dbReference>
<keyword evidence="2" id="KW-1185">Reference proteome</keyword>
<evidence type="ECO:0000313" key="2">
    <source>
        <dbReference type="Proteomes" id="UP001469365"/>
    </source>
</evidence>
<organism evidence="1 2">
    <name type="scientific">Paenibacillus filicis</name>
    <dbReference type="NCBI Taxonomy" id="669464"/>
    <lineage>
        <taxon>Bacteria</taxon>
        <taxon>Bacillati</taxon>
        <taxon>Bacillota</taxon>
        <taxon>Bacilli</taxon>
        <taxon>Bacillales</taxon>
        <taxon>Paenibacillaceae</taxon>
        <taxon>Paenibacillus</taxon>
    </lineage>
</organism>
<dbReference type="Proteomes" id="UP001469365">
    <property type="component" value="Unassembled WGS sequence"/>
</dbReference>
<evidence type="ECO:0000313" key="1">
    <source>
        <dbReference type="EMBL" id="MEK8128387.1"/>
    </source>
</evidence>
<name>A0ABU9DHQ0_9BACL</name>
<sequence length="54" mass="6382">MFQITFREHHGVQRNVQMDCSLLQALKAARDLRRSFPHGTVDVYCNGKWIKEFC</sequence>
<protein>
    <submittedName>
        <fullName evidence="1">Uncharacterized protein</fullName>
    </submittedName>
</protein>
<reference evidence="1 2" key="1">
    <citation type="submission" date="2024-04" db="EMBL/GenBank/DDBJ databases">
        <title>draft genome sequnece of Paenibacillus filicis.</title>
        <authorList>
            <person name="Kim D.-U."/>
        </authorList>
    </citation>
    <scope>NUCLEOTIDE SEQUENCE [LARGE SCALE GENOMIC DNA]</scope>
    <source>
        <strain evidence="1 2">KACC14197</strain>
    </source>
</reference>
<dbReference type="EMBL" id="JBBPCC010000005">
    <property type="protein sequence ID" value="MEK8128387.1"/>
    <property type="molecule type" value="Genomic_DNA"/>
</dbReference>
<proteinExistence type="predicted"/>
<accession>A0ABU9DHQ0</accession>
<gene>
    <name evidence="1" type="ORF">WMW72_10775</name>
</gene>